<keyword evidence="2" id="KW-0548">Nucleotidyltransferase</keyword>
<dbReference type="GO" id="GO:0070733">
    <property type="term" value="F:AMPylase activity"/>
    <property type="evidence" value="ECO:0007669"/>
    <property type="project" value="UniProtKB-EC"/>
</dbReference>
<sequence length="176" mass="20332">MYDWAGEIRVIDMAKGDGEPFQPLELFDMGVIYSERMLREDNLLRGLPFETFIDGMSVSYNNFNILHPFREGNGRAQRVFWDVVARDAGWHFDWGLVGRRENDPASIAAMRSNDLGPLEQMFARITKPPAEPLATGVRFSHLMDGEYQEQPNVGYRLSKGDYQTLRVKYSYQMPQE</sequence>
<dbReference type="PANTHER" id="PTHR39560">
    <property type="entry name" value="PROTEIN ADENYLYLTRANSFERASE FIC-RELATED"/>
    <property type="match status" value="1"/>
</dbReference>
<dbReference type="PATRIC" id="fig|702459.3.peg.1482"/>
<dbReference type="GO" id="GO:0005524">
    <property type="term" value="F:ATP binding"/>
    <property type="evidence" value="ECO:0007669"/>
    <property type="project" value="UniProtKB-KW"/>
</dbReference>
<keyword evidence="4" id="KW-0067">ATP-binding</keyword>
<dbReference type="PANTHER" id="PTHR39560:SF1">
    <property type="entry name" value="PROTEIN ADENYLYLTRANSFERASE FIC-RELATED"/>
    <property type="match status" value="1"/>
</dbReference>
<feature type="domain" description="Fido" evidence="8">
    <location>
        <begin position="1"/>
        <end position="127"/>
    </location>
</feature>
<dbReference type="eggNOG" id="COG2184">
    <property type="taxonomic scope" value="Bacteria"/>
</dbReference>
<name>A0A0H3EBA7_BIFBP</name>
<keyword evidence="3" id="KW-0547">Nucleotide-binding</keyword>
<dbReference type="OrthoDB" id="9813719at2"/>
<evidence type="ECO:0000256" key="2">
    <source>
        <dbReference type="ARBA" id="ARBA00022695"/>
    </source>
</evidence>
<evidence type="ECO:0000256" key="7">
    <source>
        <dbReference type="ARBA" id="ARBA00048696"/>
    </source>
</evidence>
<comment type="catalytic activity">
    <reaction evidence="7">
        <text>L-tyrosyl-[protein] + ATP = O-(5'-adenylyl)-L-tyrosyl-[protein] + diphosphate</text>
        <dbReference type="Rhea" id="RHEA:54288"/>
        <dbReference type="Rhea" id="RHEA-COMP:10136"/>
        <dbReference type="Rhea" id="RHEA-COMP:13846"/>
        <dbReference type="ChEBI" id="CHEBI:30616"/>
        <dbReference type="ChEBI" id="CHEBI:33019"/>
        <dbReference type="ChEBI" id="CHEBI:46858"/>
        <dbReference type="ChEBI" id="CHEBI:83624"/>
        <dbReference type="EC" id="2.7.7.108"/>
    </reaction>
</comment>
<reference evidence="9 10" key="1">
    <citation type="journal article" date="2010" name="Proc. Natl. Acad. Sci. U.S.A.">
        <title>Genome analysis of Bifidobacterium bifidum PRL2010 reveals metabolic pathways for host-derived glycan foraging.</title>
        <authorList>
            <person name="Turroni F."/>
            <person name="Bottacini F."/>
            <person name="Foroni E."/>
            <person name="Mulder I."/>
            <person name="Kim J.H."/>
            <person name="Zomer A."/>
            <person name="Sanchez B."/>
            <person name="Bidossi A."/>
            <person name="Ferrarini A."/>
            <person name="Giubellini V."/>
            <person name="Delledonne M."/>
            <person name="Henrissat B."/>
            <person name="Coutinho P."/>
            <person name="Oggioni M."/>
            <person name="Fitzgerald G.F."/>
            <person name="Mills D."/>
            <person name="Margolles A."/>
            <person name="Kelly D."/>
            <person name="van Sinderen D."/>
            <person name="Ventura M."/>
        </authorList>
    </citation>
    <scope>NUCLEOTIDE SEQUENCE [LARGE SCALE GENOMIC DNA]</scope>
    <source>
        <strain evidence="9 10">PRL2010</strain>
    </source>
</reference>
<dbReference type="KEGG" id="bbp:BBPR_1431"/>
<dbReference type="GO" id="GO:0051302">
    <property type="term" value="P:regulation of cell division"/>
    <property type="evidence" value="ECO:0007669"/>
    <property type="project" value="TreeGrafter"/>
</dbReference>
<gene>
    <name evidence="9" type="primary">fic</name>
    <name evidence="9" type="ordered locus">BBPR_1431</name>
</gene>
<evidence type="ECO:0000256" key="1">
    <source>
        <dbReference type="ARBA" id="ARBA00022679"/>
    </source>
</evidence>
<evidence type="ECO:0000259" key="8">
    <source>
        <dbReference type="PROSITE" id="PS51459"/>
    </source>
</evidence>
<dbReference type="EC" id="2.7.7.108" evidence="5"/>
<proteinExistence type="predicted"/>
<keyword evidence="1" id="KW-0808">Transferase</keyword>
<evidence type="ECO:0000256" key="4">
    <source>
        <dbReference type="ARBA" id="ARBA00022840"/>
    </source>
</evidence>
<dbReference type="HOGENOM" id="CLU_080158_3_0_11"/>
<dbReference type="PROSITE" id="PS51459">
    <property type="entry name" value="FIDO"/>
    <property type="match status" value="1"/>
</dbReference>
<organism evidence="9 10">
    <name type="scientific">Bifidobacterium bifidum (strain PRL2010)</name>
    <dbReference type="NCBI Taxonomy" id="702459"/>
    <lineage>
        <taxon>Bacteria</taxon>
        <taxon>Bacillati</taxon>
        <taxon>Actinomycetota</taxon>
        <taxon>Actinomycetes</taxon>
        <taxon>Bifidobacteriales</taxon>
        <taxon>Bifidobacteriaceae</taxon>
        <taxon>Bifidobacterium</taxon>
    </lineage>
</organism>
<dbReference type="AlphaFoldDB" id="A0A0H3EBA7"/>
<dbReference type="EMBL" id="CP001840">
    <property type="protein sequence ID" value="ADP36467.1"/>
    <property type="molecule type" value="Genomic_DNA"/>
</dbReference>
<dbReference type="Gene3D" id="1.10.3290.10">
    <property type="entry name" value="Fido-like domain"/>
    <property type="match status" value="1"/>
</dbReference>
<dbReference type="InterPro" id="IPR036597">
    <property type="entry name" value="Fido-like_dom_sf"/>
</dbReference>
<evidence type="ECO:0000313" key="9">
    <source>
        <dbReference type="EMBL" id="ADP36467.1"/>
    </source>
</evidence>
<evidence type="ECO:0000256" key="6">
    <source>
        <dbReference type="ARBA" id="ARBA00047939"/>
    </source>
</evidence>
<dbReference type="Pfam" id="PF02661">
    <property type="entry name" value="Fic"/>
    <property type="match status" value="1"/>
</dbReference>
<dbReference type="Proteomes" id="UP000002312">
    <property type="component" value="Chromosome"/>
</dbReference>
<dbReference type="SUPFAM" id="SSF140931">
    <property type="entry name" value="Fic-like"/>
    <property type="match status" value="1"/>
</dbReference>
<comment type="catalytic activity">
    <reaction evidence="6">
        <text>L-threonyl-[protein] + ATP = 3-O-(5'-adenylyl)-L-threonyl-[protein] + diphosphate</text>
        <dbReference type="Rhea" id="RHEA:54292"/>
        <dbReference type="Rhea" id="RHEA-COMP:11060"/>
        <dbReference type="Rhea" id="RHEA-COMP:13847"/>
        <dbReference type="ChEBI" id="CHEBI:30013"/>
        <dbReference type="ChEBI" id="CHEBI:30616"/>
        <dbReference type="ChEBI" id="CHEBI:33019"/>
        <dbReference type="ChEBI" id="CHEBI:138113"/>
        <dbReference type="EC" id="2.7.7.108"/>
    </reaction>
</comment>
<evidence type="ECO:0000256" key="5">
    <source>
        <dbReference type="ARBA" id="ARBA00034531"/>
    </source>
</evidence>
<protein>
    <recommendedName>
        <fullName evidence="5">protein adenylyltransferase</fullName>
        <ecNumber evidence="5">2.7.7.108</ecNumber>
    </recommendedName>
</protein>
<accession>A0A0H3EBA7</accession>
<evidence type="ECO:0000313" key="10">
    <source>
        <dbReference type="Proteomes" id="UP000002312"/>
    </source>
</evidence>
<evidence type="ECO:0000256" key="3">
    <source>
        <dbReference type="ARBA" id="ARBA00022741"/>
    </source>
</evidence>
<dbReference type="InterPro" id="IPR003812">
    <property type="entry name" value="Fido"/>
</dbReference>